<proteinExistence type="predicted"/>
<dbReference type="InterPro" id="IPR042257">
    <property type="entry name" value="DGOK_C"/>
</dbReference>
<dbReference type="Pfam" id="PF05035">
    <property type="entry name" value="DGOK"/>
    <property type="match status" value="1"/>
</dbReference>
<dbReference type="InterPro" id="IPR007729">
    <property type="entry name" value="DGOK"/>
</dbReference>
<reference evidence="1 2" key="1">
    <citation type="submission" date="2020-10" db="EMBL/GenBank/DDBJ databases">
        <title>Draft genome of Ramlibacter aquaticus LMG 30558.</title>
        <authorList>
            <person name="Props R."/>
        </authorList>
    </citation>
    <scope>NUCLEOTIDE SEQUENCE [LARGE SCALE GENOMIC DNA]</scope>
    <source>
        <strain evidence="1 2">LMG 30558</strain>
    </source>
</reference>
<gene>
    <name evidence="1" type="ORF">IM725_12880</name>
</gene>
<evidence type="ECO:0000313" key="1">
    <source>
        <dbReference type="EMBL" id="MBE7941465.1"/>
    </source>
</evidence>
<name>A0ABR9SGR8_9BURK</name>
<protein>
    <submittedName>
        <fullName evidence="1">2-dehydro-3-deoxygalactonokinase</fullName>
    </submittedName>
</protein>
<dbReference type="Gene3D" id="3.30.420.300">
    <property type="entry name" value="2-keto-3-deoxy-galactonokinase, substrate binding domain"/>
    <property type="match status" value="1"/>
</dbReference>
<dbReference type="Proteomes" id="UP000715965">
    <property type="component" value="Unassembled WGS sequence"/>
</dbReference>
<organism evidence="1 2">
    <name type="scientific">Ramlibacter aquaticus</name>
    <dbReference type="NCBI Taxonomy" id="2780094"/>
    <lineage>
        <taxon>Bacteria</taxon>
        <taxon>Pseudomonadati</taxon>
        <taxon>Pseudomonadota</taxon>
        <taxon>Betaproteobacteria</taxon>
        <taxon>Burkholderiales</taxon>
        <taxon>Comamonadaceae</taxon>
        <taxon>Ramlibacter</taxon>
    </lineage>
</organism>
<evidence type="ECO:0000313" key="2">
    <source>
        <dbReference type="Proteomes" id="UP000715965"/>
    </source>
</evidence>
<dbReference type="RefSeq" id="WP_193781005.1">
    <property type="nucleotide sequence ID" value="NZ_JADDOJ010000051.1"/>
</dbReference>
<accession>A0ABR9SGR8</accession>
<dbReference type="CDD" id="cd24012">
    <property type="entry name" value="ASKHA_NBD_KDGal-kinase"/>
    <property type="match status" value="1"/>
</dbReference>
<keyword evidence="2" id="KW-1185">Reference proteome</keyword>
<comment type="caution">
    <text evidence="1">The sequence shown here is derived from an EMBL/GenBank/DDBJ whole genome shotgun (WGS) entry which is preliminary data.</text>
</comment>
<sequence length="300" mass="31472">MPRPLVGVDWGTSSLRVARIAVDGQALEARELPRGILTVPAGGFAAVLQAACAGWLDAPAPLVLMCGMVGSRQGWLEVPYARCPAGFEALVAGLAWPEPGRMAIVPGLRCENAGVPDVMRGEETKAFGVLRVLGLDQARVLMPGTHAKLATLADGRLQGFATCMTGEAYALLRQHSILARTLPAQDGPLHEPAFLRGLDIAHAGRGLLHAAFSARTLALFGQLDEAQGPSFLSGLLIGEELRERALQPAGPPLVLVGADALTRRYALALAHLGLPAQTAGQEATWCGLRAIADAWEAARP</sequence>
<dbReference type="InterPro" id="IPR042258">
    <property type="entry name" value="DGOK_N"/>
</dbReference>
<dbReference type="Gene3D" id="3.30.420.310">
    <property type="entry name" value="2-keto-3-deoxy-galactonokinase, C-terminal domain"/>
    <property type="match status" value="1"/>
</dbReference>
<dbReference type="EMBL" id="JADDOJ010000051">
    <property type="protein sequence ID" value="MBE7941465.1"/>
    <property type="molecule type" value="Genomic_DNA"/>
</dbReference>